<evidence type="ECO:0000313" key="9">
    <source>
        <dbReference type="Proteomes" id="UP000593564"/>
    </source>
</evidence>
<dbReference type="EMBL" id="JACBKZ010000003">
    <property type="protein sequence ID" value="KAF5954295.1"/>
    <property type="molecule type" value="Genomic_DNA"/>
</dbReference>
<organism evidence="8 9">
    <name type="scientific">Camellia sinensis</name>
    <name type="common">Tea plant</name>
    <name type="synonym">Thea sinensis</name>
    <dbReference type="NCBI Taxonomy" id="4442"/>
    <lineage>
        <taxon>Eukaryota</taxon>
        <taxon>Viridiplantae</taxon>
        <taxon>Streptophyta</taxon>
        <taxon>Embryophyta</taxon>
        <taxon>Tracheophyta</taxon>
        <taxon>Spermatophyta</taxon>
        <taxon>Magnoliopsida</taxon>
        <taxon>eudicotyledons</taxon>
        <taxon>Gunneridae</taxon>
        <taxon>Pentapetalae</taxon>
        <taxon>asterids</taxon>
        <taxon>Ericales</taxon>
        <taxon>Theaceae</taxon>
        <taxon>Camellia</taxon>
    </lineage>
</organism>
<dbReference type="PANTHER" id="PTHR31846:SF7">
    <property type="entry name" value="CRS1 _ YHBY (CRM) DOMAIN-CONTAINING PROTEIN"/>
    <property type="match status" value="1"/>
</dbReference>
<evidence type="ECO:0000256" key="6">
    <source>
        <dbReference type="SAM" id="MobiDB-lite"/>
    </source>
</evidence>
<dbReference type="InterPro" id="IPR045278">
    <property type="entry name" value="CRS1/CFM2/CFM3"/>
</dbReference>
<keyword evidence="3" id="KW-0809">Transit peptide</keyword>
<keyword evidence="5" id="KW-0687">Ribonucleoprotein</keyword>
<reference evidence="8 9" key="2">
    <citation type="submission" date="2020-07" db="EMBL/GenBank/DDBJ databases">
        <title>Genome assembly of wild tea tree DASZ reveals pedigree and selection history of tea varieties.</title>
        <authorList>
            <person name="Zhang W."/>
        </authorList>
    </citation>
    <scope>NUCLEOTIDE SEQUENCE [LARGE SCALE GENOMIC DNA]</scope>
    <source>
        <strain evidence="9">cv. G240</strain>
        <tissue evidence="8">Leaf</tissue>
    </source>
</reference>
<dbReference type="PANTHER" id="PTHR31846">
    <property type="entry name" value="CRS1 / YHBY (CRM) DOMAIN-CONTAINING PROTEIN"/>
    <property type="match status" value="1"/>
</dbReference>
<evidence type="ECO:0000256" key="4">
    <source>
        <dbReference type="ARBA" id="ARBA00023187"/>
    </source>
</evidence>
<sequence length="122" mass="14214">MAVTSQRGNQPRSQDIKKMKRDATVSRHASLVKYLEKKLALTNVKIKEAEKVFEKVQKALKPPELPTDLETISDEERFLFRKIGLSMKPFLPLGMHFLIYFNYVGTFFNETVTNLWFFISGR</sequence>
<evidence type="ECO:0000313" key="8">
    <source>
        <dbReference type="EMBL" id="KAF5954295.1"/>
    </source>
</evidence>
<accession>A0A7J7HP24</accession>
<comment type="caution">
    <text evidence="8">The sequence shown here is derived from an EMBL/GenBank/DDBJ whole genome shotgun (WGS) entry which is preliminary data.</text>
</comment>
<reference evidence="9" key="1">
    <citation type="journal article" date="2020" name="Nat. Commun.">
        <title>Genome assembly of wild tea tree DASZ reveals pedigree and selection history of tea varieties.</title>
        <authorList>
            <person name="Zhang W."/>
            <person name="Zhang Y."/>
            <person name="Qiu H."/>
            <person name="Guo Y."/>
            <person name="Wan H."/>
            <person name="Zhang X."/>
            <person name="Scossa F."/>
            <person name="Alseekh S."/>
            <person name="Zhang Q."/>
            <person name="Wang P."/>
            <person name="Xu L."/>
            <person name="Schmidt M.H."/>
            <person name="Jia X."/>
            <person name="Li D."/>
            <person name="Zhu A."/>
            <person name="Guo F."/>
            <person name="Chen W."/>
            <person name="Ni D."/>
            <person name="Usadel B."/>
            <person name="Fernie A.R."/>
            <person name="Wen W."/>
        </authorList>
    </citation>
    <scope>NUCLEOTIDE SEQUENCE [LARGE SCALE GENOMIC DNA]</scope>
    <source>
        <strain evidence="9">cv. G240</strain>
    </source>
</reference>
<gene>
    <name evidence="8" type="ORF">HYC85_007151</name>
</gene>
<keyword evidence="7" id="KW-1133">Transmembrane helix</keyword>
<dbReference type="GO" id="GO:1990904">
    <property type="term" value="C:ribonucleoprotein complex"/>
    <property type="evidence" value="ECO:0007669"/>
    <property type="project" value="UniProtKB-KW"/>
</dbReference>
<feature type="transmembrane region" description="Helical" evidence="7">
    <location>
        <begin position="90"/>
        <end position="108"/>
    </location>
</feature>
<feature type="compositionally biased region" description="Polar residues" evidence="6">
    <location>
        <begin position="1"/>
        <end position="13"/>
    </location>
</feature>
<keyword evidence="7" id="KW-0812">Transmembrane</keyword>
<evidence type="ECO:0000256" key="7">
    <source>
        <dbReference type="SAM" id="Phobius"/>
    </source>
</evidence>
<name>A0A7J7HP24_CAMSI</name>
<dbReference type="GO" id="GO:0003729">
    <property type="term" value="F:mRNA binding"/>
    <property type="evidence" value="ECO:0007669"/>
    <property type="project" value="InterPro"/>
</dbReference>
<dbReference type="AlphaFoldDB" id="A0A7J7HP24"/>
<evidence type="ECO:0000256" key="3">
    <source>
        <dbReference type="ARBA" id="ARBA00022946"/>
    </source>
</evidence>
<dbReference type="GO" id="GO:0006397">
    <property type="term" value="P:mRNA processing"/>
    <property type="evidence" value="ECO:0007669"/>
    <property type="project" value="UniProtKB-KW"/>
</dbReference>
<feature type="region of interest" description="Disordered" evidence="6">
    <location>
        <begin position="1"/>
        <end position="22"/>
    </location>
</feature>
<keyword evidence="9" id="KW-1185">Reference proteome</keyword>
<keyword evidence="1" id="KW-0507">mRNA processing</keyword>
<evidence type="ECO:0000256" key="1">
    <source>
        <dbReference type="ARBA" id="ARBA00022664"/>
    </source>
</evidence>
<keyword evidence="2" id="KW-0677">Repeat</keyword>
<keyword evidence="4" id="KW-0508">mRNA splicing</keyword>
<proteinExistence type="predicted"/>
<dbReference type="Proteomes" id="UP000593564">
    <property type="component" value="Unassembled WGS sequence"/>
</dbReference>
<evidence type="ECO:0000256" key="2">
    <source>
        <dbReference type="ARBA" id="ARBA00022737"/>
    </source>
</evidence>
<protein>
    <submittedName>
        <fullName evidence="8">Uncharacterized protein</fullName>
    </submittedName>
</protein>
<dbReference type="GO" id="GO:0000375">
    <property type="term" value="P:RNA splicing, via transesterification reactions"/>
    <property type="evidence" value="ECO:0007669"/>
    <property type="project" value="InterPro"/>
</dbReference>
<evidence type="ECO:0000256" key="5">
    <source>
        <dbReference type="ARBA" id="ARBA00023274"/>
    </source>
</evidence>
<keyword evidence="7" id="KW-0472">Membrane</keyword>